<proteinExistence type="predicted"/>
<feature type="compositionally biased region" description="Basic and acidic residues" evidence="1">
    <location>
        <begin position="146"/>
        <end position="156"/>
    </location>
</feature>
<comment type="caution">
    <text evidence="2">The sequence shown here is derived from an EMBL/GenBank/DDBJ whole genome shotgun (WGS) entry which is preliminary data.</text>
</comment>
<sequence>MSSQSGRDSGGDLFSLAKDGTTVPQDAAKPRYIPSKPRPDQITSKNDPNDLGASNLAEAATNATDIPRTARDTATAEVLTGTGDQLPPQVDSKRLHQVPGGVITDPFAKGSTRMAAHKAQDSEFVTGASDGAVTDRAPGQEELSEDQIKDKIERKI</sequence>
<dbReference type="Proteomes" id="UP000288859">
    <property type="component" value="Unassembled WGS sequence"/>
</dbReference>
<dbReference type="OrthoDB" id="5416172at2759"/>
<reference evidence="2 3" key="1">
    <citation type="submission" date="2017-03" db="EMBL/GenBank/DDBJ databases">
        <title>Genomes of endolithic fungi from Antarctica.</title>
        <authorList>
            <person name="Coleine C."/>
            <person name="Masonjones S."/>
            <person name="Stajich J.E."/>
        </authorList>
    </citation>
    <scope>NUCLEOTIDE SEQUENCE [LARGE SCALE GENOMIC DNA]</scope>
    <source>
        <strain evidence="2 3">CCFEE 6314</strain>
    </source>
</reference>
<dbReference type="EMBL" id="NAJM01000039">
    <property type="protein sequence ID" value="RVX68338.1"/>
    <property type="molecule type" value="Genomic_DNA"/>
</dbReference>
<accession>A0A438MX63</accession>
<name>A0A438MX63_EXOME</name>
<evidence type="ECO:0000256" key="1">
    <source>
        <dbReference type="SAM" id="MobiDB-lite"/>
    </source>
</evidence>
<organism evidence="2 3">
    <name type="scientific">Exophiala mesophila</name>
    <name type="common">Black yeast-like fungus</name>
    <dbReference type="NCBI Taxonomy" id="212818"/>
    <lineage>
        <taxon>Eukaryota</taxon>
        <taxon>Fungi</taxon>
        <taxon>Dikarya</taxon>
        <taxon>Ascomycota</taxon>
        <taxon>Pezizomycotina</taxon>
        <taxon>Eurotiomycetes</taxon>
        <taxon>Chaetothyriomycetidae</taxon>
        <taxon>Chaetothyriales</taxon>
        <taxon>Herpotrichiellaceae</taxon>
        <taxon>Exophiala</taxon>
    </lineage>
</organism>
<evidence type="ECO:0000313" key="2">
    <source>
        <dbReference type="EMBL" id="RVX68338.1"/>
    </source>
</evidence>
<protein>
    <submittedName>
        <fullName evidence="2">Uncharacterized protein</fullName>
    </submittedName>
</protein>
<feature type="region of interest" description="Disordered" evidence="1">
    <location>
        <begin position="1"/>
        <end position="73"/>
    </location>
</feature>
<gene>
    <name evidence="2" type="ORF">B0A52_07341</name>
</gene>
<evidence type="ECO:0000313" key="3">
    <source>
        <dbReference type="Proteomes" id="UP000288859"/>
    </source>
</evidence>
<dbReference type="AlphaFoldDB" id="A0A438MX63"/>
<feature type="region of interest" description="Disordered" evidence="1">
    <location>
        <begin position="125"/>
        <end position="156"/>
    </location>
</feature>